<dbReference type="PROSITE" id="PS51918">
    <property type="entry name" value="RADICAL_SAM"/>
    <property type="match status" value="1"/>
</dbReference>
<dbReference type="SFLD" id="SFLDS00029">
    <property type="entry name" value="Radical_SAM"/>
    <property type="match status" value="1"/>
</dbReference>
<sequence length="338" mass="36794">MNDRIDAKTAVSLLNGNPVELGELADAFRRRLYGNRAHYTINAAITYSNTCEALCPICSFARREGQDGAYVLTADEVHKRALNFAAAGALEIHIIGGIYSKLPLEYYVDVVKAAKSANPDFNIVAFTVSECVLMSKISGKPLSKIYEILQGAGVNALPGGGAEIFNPEVRKRITPNKLTGEEWLDAMRVAHKSGLKTNATMLYGHIETPEDVADHLLKLRGLQDETGGFKAFVPLPFRKGKSEIASSSSATYDVKICALARVVLDNFPHIRVPITHFDERLVQVLLCFGADDIGGTHWHEEVAVSAGAKASDRDGKKLEFIIKSAGFEPVLTNSNYVS</sequence>
<dbReference type="PANTHER" id="PTHR43076:SF1">
    <property type="entry name" value="LIPOYL SYNTHASE 2"/>
    <property type="match status" value="1"/>
</dbReference>
<dbReference type="InterPro" id="IPR045567">
    <property type="entry name" value="CofH/MnqC-like_C"/>
</dbReference>
<evidence type="ECO:0000313" key="8">
    <source>
        <dbReference type="EMBL" id="MDX8415339.1"/>
    </source>
</evidence>
<keyword evidence="2" id="KW-0004">4Fe-4S</keyword>
<dbReference type="Proteomes" id="UP001275932">
    <property type="component" value="Unassembled WGS sequence"/>
</dbReference>
<comment type="caution">
    <text evidence="8">The sequence shown here is derived from an EMBL/GenBank/DDBJ whole genome shotgun (WGS) entry which is preliminary data.</text>
</comment>
<evidence type="ECO:0000259" key="7">
    <source>
        <dbReference type="PROSITE" id="PS51918"/>
    </source>
</evidence>
<feature type="domain" description="Radical SAM core" evidence="7">
    <location>
        <begin position="37"/>
        <end position="268"/>
    </location>
</feature>
<dbReference type="InterPro" id="IPR058240">
    <property type="entry name" value="rSAM_sf"/>
</dbReference>
<dbReference type="SFLD" id="SFLDG01389">
    <property type="entry name" value="menaquinone_synthsis_involved"/>
    <property type="match status" value="1"/>
</dbReference>
<reference evidence="8 9" key="1">
    <citation type="submission" date="2022-03" db="EMBL/GenBank/DDBJ databases">
        <title>Novel taxa within the pig intestine.</title>
        <authorList>
            <person name="Wylensek D."/>
            <person name="Bishof K."/>
            <person name="Afrizal A."/>
            <person name="Clavel T."/>
        </authorList>
    </citation>
    <scope>NUCLEOTIDE SEQUENCE [LARGE SCALE GENOMIC DNA]</scope>
    <source>
        <strain evidence="8 9">CLA-KB-P66</strain>
    </source>
</reference>
<keyword evidence="5" id="KW-0408">Iron</keyword>
<name>A0ABU4WFL0_9BACT</name>
<dbReference type="SFLD" id="SFLDF00343">
    <property type="entry name" value="aminofutalosine_synthase_(mqnE"/>
    <property type="match status" value="1"/>
</dbReference>
<keyword evidence="4" id="KW-0479">Metal-binding</keyword>
<dbReference type="Pfam" id="PF04055">
    <property type="entry name" value="Radical_SAM"/>
    <property type="match status" value="1"/>
</dbReference>
<keyword evidence="6" id="KW-0411">Iron-sulfur</keyword>
<dbReference type="PIRSF" id="PIRSF004762">
    <property type="entry name" value="CHP00423"/>
    <property type="match status" value="1"/>
</dbReference>
<comment type="cofactor">
    <cofactor evidence="1">
        <name>[4Fe-4S] cluster</name>
        <dbReference type="ChEBI" id="CHEBI:49883"/>
    </cofactor>
</comment>
<evidence type="ECO:0000256" key="2">
    <source>
        <dbReference type="ARBA" id="ARBA00022485"/>
    </source>
</evidence>
<dbReference type="InterPro" id="IPR013785">
    <property type="entry name" value="Aldolase_TIM"/>
</dbReference>
<dbReference type="InterPro" id="IPR020050">
    <property type="entry name" value="FO_synthase_su2"/>
</dbReference>
<proteinExistence type="predicted"/>
<protein>
    <submittedName>
        <fullName evidence="8">CofH family radical SAM protein</fullName>
    </submittedName>
</protein>
<accession>A0ABU4WFL0</accession>
<evidence type="ECO:0000313" key="9">
    <source>
        <dbReference type="Proteomes" id="UP001275932"/>
    </source>
</evidence>
<evidence type="ECO:0000256" key="1">
    <source>
        <dbReference type="ARBA" id="ARBA00001966"/>
    </source>
</evidence>
<dbReference type="RefSeq" id="WP_370396786.1">
    <property type="nucleotide sequence ID" value="NZ_JALBUT010000004.1"/>
</dbReference>
<gene>
    <name evidence="8" type="ORF">MOX91_03985</name>
</gene>
<evidence type="ECO:0000256" key="5">
    <source>
        <dbReference type="ARBA" id="ARBA00023004"/>
    </source>
</evidence>
<dbReference type="SFLD" id="SFLDG01064">
    <property type="entry name" value="F420__menaquinone_cofactor_bio"/>
    <property type="match status" value="1"/>
</dbReference>
<organism evidence="8 9">
    <name type="scientific">Intestinicryptomonas porci</name>
    <dbReference type="NCBI Taxonomy" id="2926320"/>
    <lineage>
        <taxon>Bacteria</taxon>
        <taxon>Pseudomonadati</taxon>
        <taxon>Verrucomicrobiota</taxon>
        <taxon>Opitutia</taxon>
        <taxon>Opitutales</taxon>
        <taxon>Intestinicryptomonaceae</taxon>
        <taxon>Intestinicryptomonas</taxon>
    </lineage>
</organism>
<dbReference type="Gene3D" id="3.20.20.70">
    <property type="entry name" value="Aldolase class I"/>
    <property type="match status" value="1"/>
</dbReference>
<evidence type="ECO:0000256" key="3">
    <source>
        <dbReference type="ARBA" id="ARBA00022691"/>
    </source>
</evidence>
<keyword evidence="3" id="KW-0949">S-adenosyl-L-methionine</keyword>
<evidence type="ECO:0000256" key="4">
    <source>
        <dbReference type="ARBA" id="ARBA00022723"/>
    </source>
</evidence>
<dbReference type="EMBL" id="JALBUT010000004">
    <property type="protein sequence ID" value="MDX8415339.1"/>
    <property type="molecule type" value="Genomic_DNA"/>
</dbReference>
<dbReference type="InterPro" id="IPR034405">
    <property type="entry name" value="F420"/>
</dbReference>
<dbReference type="Pfam" id="PF19288">
    <property type="entry name" value="CofH_C"/>
    <property type="match status" value="1"/>
</dbReference>
<dbReference type="SUPFAM" id="SSF102114">
    <property type="entry name" value="Radical SAM enzymes"/>
    <property type="match status" value="1"/>
</dbReference>
<dbReference type="PANTHER" id="PTHR43076">
    <property type="entry name" value="FO SYNTHASE (COFH)"/>
    <property type="match status" value="1"/>
</dbReference>
<dbReference type="NCBIfam" id="TIGR00423">
    <property type="entry name" value="CofH family radical SAM protein"/>
    <property type="match status" value="1"/>
</dbReference>
<dbReference type="InterPro" id="IPR007197">
    <property type="entry name" value="rSAM"/>
</dbReference>
<keyword evidence="9" id="KW-1185">Reference proteome</keyword>
<evidence type="ECO:0000256" key="6">
    <source>
        <dbReference type="ARBA" id="ARBA00023014"/>
    </source>
</evidence>